<proteinExistence type="predicted"/>
<dbReference type="EMBL" id="CP010537">
    <property type="protein sequence ID" value="AJG24455.1"/>
    <property type="molecule type" value="Genomic_DNA"/>
</dbReference>
<dbReference type="SUPFAM" id="SSF102588">
    <property type="entry name" value="LmbE-like"/>
    <property type="match status" value="1"/>
</dbReference>
<dbReference type="Pfam" id="PF02585">
    <property type="entry name" value="PIG-L"/>
    <property type="match status" value="1"/>
</dbReference>
<evidence type="ECO:0000313" key="1">
    <source>
        <dbReference type="EMBL" id="AJG24455.1"/>
    </source>
</evidence>
<dbReference type="Proteomes" id="UP000031843">
    <property type="component" value="Chromosome secondary"/>
</dbReference>
<reference evidence="1 2" key="1">
    <citation type="journal article" date="2015" name="Genome Announc.">
        <title>Complete Genome Sequence of Cupriavidus basilensis 4G11, Isolated from the Oak Ridge Field Research Center Site.</title>
        <authorList>
            <person name="Ray J."/>
            <person name="Waters R.J."/>
            <person name="Skerker J.M."/>
            <person name="Kuehl J.V."/>
            <person name="Price M.N."/>
            <person name="Huang J."/>
            <person name="Chakraborty R."/>
            <person name="Arkin A.P."/>
            <person name="Deutschbauer A."/>
        </authorList>
    </citation>
    <scope>NUCLEOTIDE SEQUENCE [LARGE SCALE GENOMIC DNA]</scope>
    <source>
        <strain evidence="1">4G11</strain>
    </source>
</reference>
<accession>A0A0C4YPP4</accession>
<keyword evidence="2" id="KW-1185">Reference proteome</keyword>
<sequence length="229" mass="24868">MERKRVLVLSPHADDAELGVGAYLARVIDAGGEVMVALATVGKSRSLCLGREVTEQERLDEFSESMSVLGVQTTEVLTTGLDGVLDSFPRAQMVGMLDALQNRFEPDEVLIPLSSSHQDHRYCWETGIAATRLNPAKHAPRLVAAYEYPATCWGGGGIVNPLGGSLYIDVSATWPRKVEALRRHRSQMHDGAGHLVSIEGVTALAQWRGAEAGFALAEVLHIMRARWPG</sequence>
<evidence type="ECO:0000313" key="2">
    <source>
        <dbReference type="Proteomes" id="UP000031843"/>
    </source>
</evidence>
<dbReference type="RefSeq" id="WP_043356609.1">
    <property type="nucleotide sequence ID" value="NZ_CP010537.1"/>
</dbReference>
<dbReference type="AlphaFoldDB" id="A0A0C4YPP4"/>
<dbReference type="InterPro" id="IPR024078">
    <property type="entry name" value="LmbE-like_dom_sf"/>
</dbReference>
<dbReference type="KEGG" id="cbw:RR42_s2874"/>
<dbReference type="InterPro" id="IPR003737">
    <property type="entry name" value="GlcNAc_PI_deacetylase-related"/>
</dbReference>
<protein>
    <recommendedName>
        <fullName evidence="3">PIG-L family deacetylase</fullName>
    </recommendedName>
</protein>
<dbReference type="OrthoDB" id="9816564at2"/>
<name>A0A0C4YPP4_9BURK</name>
<dbReference type="STRING" id="68895.RR42_s2874"/>
<dbReference type="Gene3D" id="3.40.50.10320">
    <property type="entry name" value="LmbE-like"/>
    <property type="match status" value="1"/>
</dbReference>
<organism evidence="1 2">
    <name type="scientific">Cupriavidus basilensis</name>
    <dbReference type="NCBI Taxonomy" id="68895"/>
    <lineage>
        <taxon>Bacteria</taxon>
        <taxon>Pseudomonadati</taxon>
        <taxon>Pseudomonadota</taxon>
        <taxon>Betaproteobacteria</taxon>
        <taxon>Burkholderiales</taxon>
        <taxon>Burkholderiaceae</taxon>
        <taxon>Cupriavidus</taxon>
    </lineage>
</organism>
<evidence type="ECO:0008006" key="3">
    <source>
        <dbReference type="Google" id="ProtNLM"/>
    </source>
</evidence>
<gene>
    <name evidence="1" type="ORF">RR42_s2874</name>
</gene>